<gene>
    <name evidence="1" type="ORF">ACFO4E_19580</name>
</gene>
<organism evidence="1 2">
    <name type="scientific">Nocardiopsis mangrovi</name>
    <dbReference type="NCBI Taxonomy" id="1179818"/>
    <lineage>
        <taxon>Bacteria</taxon>
        <taxon>Bacillati</taxon>
        <taxon>Actinomycetota</taxon>
        <taxon>Actinomycetes</taxon>
        <taxon>Streptosporangiales</taxon>
        <taxon>Nocardiopsidaceae</taxon>
        <taxon>Nocardiopsis</taxon>
    </lineage>
</organism>
<evidence type="ECO:0000313" key="1">
    <source>
        <dbReference type="EMBL" id="MFC4564068.1"/>
    </source>
</evidence>
<name>A0ABV9E256_9ACTN</name>
<dbReference type="RefSeq" id="WP_378576861.1">
    <property type="nucleotide sequence ID" value="NZ_JBHSFQ010000020.1"/>
</dbReference>
<comment type="caution">
    <text evidence="1">The sequence shown here is derived from an EMBL/GenBank/DDBJ whole genome shotgun (WGS) entry which is preliminary data.</text>
</comment>
<accession>A0ABV9E256</accession>
<dbReference type="EMBL" id="JBHSFQ010000020">
    <property type="protein sequence ID" value="MFC4564068.1"/>
    <property type="molecule type" value="Genomic_DNA"/>
</dbReference>
<protein>
    <recommendedName>
        <fullName evidence="3">PRD domain-containing protein</fullName>
    </recommendedName>
</protein>
<dbReference type="Gene3D" id="1.10.1790.10">
    <property type="entry name" value="PRD domain"/>
    <property type="match status" value="1"/>
</dbReference>
<reference evidence="2" key="1">
    <citation type="journal article" date="2019" name="Int. J. Syst. Evol. Microbiol.">
        <title>The Global Catalogue of Microorganisms (GCM) 10K type strain sequencing project: providing services to taxonomists for standard genome sequencing and annotation.</title>
        <authorList>
            <consortium name="The Broad Institute Genomics Platform"/>
            <consortium name="The Broad Institute Genome Sequencing Center for Infectious Disease"/>
            <person name="Wu L."/>
            <person name="Ma J."/>
        </authorList>
    </citation>
    <scope>NUCLEOTIDE SEQUENCE [LARGE SCALE GENOMIC DNA]</scope>
    <source>
        <strain evidence="2">XZYJ18</strain>
    </source>
</reference>
<evidence type="ECO:0008006" key="3">
    <source>
        <dbReference type="Google" id="ProtNLM"/>
    </source>
</evidence>
<evidence type="ECO:0000313" key="2">
    <source>
        <dbReference type="Proteomes" id="UP001595923"/>
    </source>
</evidence>
<keyword evidence="2" id="KW-1185">Reference proteome</keyword>
<dbReference type="Proteomes" id="UP001595923">
    <property type="component" value="Unassembled WGS sequence"/>
</dbReference>
<sequence length="124" mass="13076">MYPLADAARRVCAEMALGPGEAAELRTFLAAAERTAETLGARFDEGRAMGLAAHSAGFVRRLRGAPPLPSVSAALFDEIDDDVRGAVAGLLRGHTRASGRAGPGDDEVLLFAIHFQIAKSSSWR</sequence>
<proteinExistence type="predicted"/>